<dbReference type="EMBL" id="JADBEM010000001">
    <property type="protein sequence ID" value="MBE1611419.1"/>
    <property type="molecule type" value="Genomic_DNA"/>
</dbReference>
<dbReference type="GO" id="GO:0032259">
    <property type="term" value="P:methylation"/>
    <property type="evidence" value="ECO:0007669"/>
    <property type="project" value="UniProtKB-KW"/>
</dbReference>
<dbReference type="AlphaFoldDB" id="A0A927RDT9"/>
<comment type="caution">
    <text evidence="2">The sequence shown here is derived from an EMBL/GenBank/DDBJ whole genome shotgun (WGS) entry which is preliminary data.</text>
</comment>
<evidence type="ECO:0000313" key="3">
    <source>
        <dbReference type="Proteomes" id="UP000638648"/>
    </source>
</evidence>
<evidence type="ECO:0000313" key="2">
    <source>
        <dbReference type="EMBL" id="MBE1611419.1"/>
    </source>
</evidence>
<dbReference type="SUPFAM" id="SSF53335">
    <property type="entry name" value="S-adenosyl-L-methionine-dependent methyltransferases"/>
    <property type="match status" value="1"/>
</dbReference>
<dbReference type="Proteomes" id="UP000638648">
    <property type="component" value="Unassembled WGS sequence"/>
</dbReference>
<organism evidence="2 3">
    <name type="scientific">Actinopolymorpha pittospori</name>
    <dbReference type="NCBI Taxonomy" id="648752"/>
    <lineage>
        <taxon>Bacteria</taxon>
        <taxon>Bacillati</taxon>
        <taxon>Actinomycetota</taxon>
        <taxon>Actinomycetes</taxon>
        <taxon>Propionibacteriales</taxon>
        <taxon>Actinopolymorphaceae</taxon>
        <taxon>Actinopolymorpha</taxon>
    </lineage>
</organism>
<name>A0A927RDT9_9ACTN</name>
<keyword evidence="3" id="KW-1185">Reference proteome</keyword>
<proteinExistence type="predicted"/>
<feature type="domain" description="Methyltransferase type 11" evidence="1">
    <location>
        <begin position="62"/>
        <end position="153"/>
    </location>
</feature>
<evidence type="ECO:0000259" key="1">
    <source>
        <dbReference type="Pfam" id="PF08241"/>
    </source>
</evidence>
<gene>
    <name evidence="2" type="ORF">HEB94_008267</name>
</gene>
<dbReference type="InterPro" id="IPR013216">
    <property type="entry name" value="Methyltransf_11"/>
</dbReference>
<accession>A0A927RDT9</accession>
<reference evidence="2" key="1">
    <citation type="submission" date="2020-10" db="EMBL/GenBank/DDBJ databases">
        <title>Sequencing the genomes of 1000 actinobacteria strains.</title>
        <authorList>
            <person name="Klenk H.-P."/>
        </authorList>
    </citation>
    <scope>NUCLEOTIDE SEQUENCE</scope>
    <source>
        <strain evidence="2">DSM 45354</strain>
    </source>
</reference>
<dbReference type="PANTHER" id="PTHR43591">
    <property type="entry name" value="METHYLTRANSFERASE"/>
    <property type="match status" value="1"/>
</dbReference>
<dbReference type="Gene3D" id="3.40.50.150">
    <property type="entry name" value="Vaccinia Virus protein VP39"/>
    <property type="match status" value="1"/>
</dbReference>
<dbReference type="RefSeq" id="WP_337918255.1">
    <property type="nucleotide sequence ID" value="NZ_BAABJL010000042.1"/>
</dbReference>
<dbReference type="CDD" id="cd02440">
    <property type="entry name" value="AdoMet_MTases"/>
    <property type="match status" value="1"/>
</dbReference>
<sequence>MPDRFPAAAVPDLPLTGERTMPGIWHETYWFARHLVVYRWVADRLAGPRGAPGQTGSTDSVLDAGCGEGYGANLLASSTPFAVVGLDYDAATAQHARRTYPDVSVVRGNLVTLPFADDSFDGLVSLQTVEHLWDQEAFVAECARVTAPGGLVVMSTPNRLTFPPGNICHARELTAAEFRSLLDRPGLADVTLVGLWHGARIEEFQRRHGDVVKAQLAAPPQAWSPDLAEFVASLGPEDFEVGEGDLDSSLDLVAVARTDTSPTP</sequence>
<dbReference type="GO" id="GO:0008757">
    <property type="term" value="F:S-adenosylmethionine-dependent methyltransferase activity"/>
    <property type="evidence" value="ECO:0007669"/>
    <property type="project" value="InterPro"/>
</dbReference>
<keyword evidence="2" id="KW-0808">Transferase</keyword>
<keyword evidence="2" id="KW-0489">Methyltransferase</keyword>
<dbReference type="Pfam" id="PF08241">
    <property type="entry name" value="Methyltransf_11"/>
    <property type="match status" value="1"/>
</dbReference>
<dbReference type="InterPro" id="IPR029063">
    <property type="entry name" value="SAM-dependent_MTases_sf"/>
</dbReference>
<protein>
    <submittedName>
        <fullName evidence="2">SAM-dependent methyltransferase</fullName>
    </submittedName>
</protein>